<reference evidence="9 10" key="1">
    <citation type="submission" date="2019-09" db="EMBL/GenBank/DDBJ databases">
        <title>Whole genome shotgun sequencing (WGS) of Ellagibacter isourolithinifaciens DSM 104140(T) and Adlercreutzia muris DSM 29508(T).</title>
        <authorList>
            <person name="Stoll D.A."/>
            <person name="Danylec N."/>
            <person name="Huch M."/>
        </authorList>
    </citation>
    <scope>NUCLEOTIDE SEQUENCE [LARGE SCALE GENOMIC DNA]</scope>
    <source>
        <strain evidence="9 10">DSM 104140</strain>
    </source>
</reference>
<feature type="transmembrane region" description="Helical" evidence="7">
    <location>
        <begin position="12"/>
        <end position="30"/>
    </location>
</feature>
<comment type="subcellular location">
    <subcellularLocation>
        <location evidence="1 7">Cell membrane</location>
        <topology evidence="1 7">Multi-pass membrane protein</topology>
    </subcellularLocation>
</comment>
<name>A0A6N6NTL7_9ACTN</name>
<accession>A0A6N6NTL7</accession>
<dbReference type="InterPro" id="IPR032816">
    <property type="entry name" value="VTT_dom"/>
</dbReference>
<evidence type="ECO:0000313" key="9">
    <source>
        <dbReference type="EMBL" id="KAB1641361.1"/>
    </source>
</evidence>
<sequence length="231" mass="25401">MTRGDIFKFGGLIAFFALMVIVVILIWPYIHEAFEPGGLSRVIDDVRNAGPLGFLILLAMQFMQIVVAFIPGEVVQMAAGMMYGPWLGAAVVLLGCIISSAFVFAVVHRLGAPFVRDMVPTKYLDKFNAFEESGKLSIVVFILFLIPAMPKDTFTYLVPLTNMRMRDFLVLSNVGRIPGIVISTYAANGLVDGNITQSIIIFAVVAVIAIVAIVFRDKIMNLFHHDKGEND</sequence>
<evidence type="ECO:0000256" key="1">
    <source>
        <dbReference type="ARBA" id="ARBA00004651"/>
    </source>
</evidence>
<evidence type="ECO:0000313" key="10">
    <source>
        <dbReference type="Proteomes" id="UP000468668"/>
    </source>
</evidence>
<dbReference type="GO" id="GO:0005886">
    <property type="term" value="C:plasma membrane"/>
    <property type="evidence" value="ECO:0007669"/>
    <property type="project" value="UniProtKB-SubCell"/>
</dbReference>
<keyword evidence="5 7" id="KW-1133">Transmembrane helix</keyword>
<proteinExistence type="inferred from homology"/>
<feature type="domain" description="VTT" evidence="8">
    <location>
        <begin position="70"/>
        <end position="186"/>
    </location>
</feature>
<dbReference type="OrthoDB" id="3173541at2"/>
<comment type="caution">
    <text evidence="9">The sequence shown here is derived from an EMBL/GenBank/DDBJ whole genome shotgun (WGS) entry which is preliminary data.</text>
</comment>
<evidence type="ECO:0000256" key="5">
    <source>
        <dbReference type="ARBA" id="ARBA00022989"/>
    </source>
</evidence>
<dbReference type="Pfam" id="PF09335">
    <property type="entry name" value="VTT_dom"/>
    <property type="match status" value="1"/>
</dbReference>
<evidence type="ECO:0000256" key="6">
    <source>
        <dbReference type="ARBA" id="ARBA00023136"/>
    </source>
</evidence>
<dbReference type="EMBL" id="WAJR01000006">
    <property type="protein sequence ID" value="KAB1641361.1"/>
    <property type="molecule type" value="Genomic_DNA"/>
</dbReference>
<evidence type="ECO:0000256" key="3">
    <source>
        <dbReference type="ARBA" id="ARBA00022475"/>
    </source>
</evidence>
<dbReference type="AlphaFoldDB" id="A0A6N6NTL7"/>
<feature type="transmembrane region" description="Helical" evidence="7">
    <location>
        <begin position="199"/>
        <end position="215"/>
    </location>
</feature>
<keyword evidence="3 7" id="KW-1003">Cell membrane</keyword>
<protein>
    <recommendedName>
        <fullName evidence="7">TVP38/TMEM64 family membrane protein</fullName>
    </recommendedName>
</protein>
<comment type="similarity">
    <text evidence="2 7">Belongs to the TVP38/TMEM64 family.</text>
</comment>
<keyword evidence="4 7" id="KW-0812">Transmembrane</keyword>
<feature type="transmembrane region" description="Helical" evidence="7">
    <location>
        <begin position="83"/>
        <end position="107"/>
    </location>
</feature>
<feature type="transmembrane region" description="Helical" evidence="7">
    <location>
        <begin position="50"/>
        <end position="71"/>
    </location>
</feature>
<evidence type="ECO:0000256" key="4">
    <source>
        <dbReference type="ARBA" id="ARBA00022692"/>
    </source>
</evidence>
<dbReference type="Proteomes" id="UP000468668">
    <property type="component" value="Unassembled WGS sequence"/>
</dbReference>
<keyword evidence="6 7" id="KW-0472">Membrane</keyword>
<gene>
    <name evidence="9" type="ORF">F8C90_04110</name>
</gene>
<evidence type="ECO:0000256" key="7">
    <source>
        <dbReference type="RuleBase" id="RU366058"/>
    </source>
</evidence>
<evidence type="ECO:0000256" key="2">
    <source>
        <dbReference type="ARBA" id="ARBA00008640"/>
    </source>
</evidence>
<dbReference type="InterPro" id="IPR015414">
    <property type="entry name" value="TMEM64"/>
</dbReference>
<dbReference type="PANTHER" id="PTHR12677">
    <property type="entry name" value="GOLGI APPARATUS MEMBRANE PROTEIN TVP38-RELATED"/>
    <property type="match status" value="1"/>
</dbReference>
<evidence type="ECO:0000259" key="8">
    <source>
        <dbReference type="Pfam" id="PF09335"/>
    </source>
</evidence>
<dbReference type="PANTHER" id="PTHR12677:SF59">
    <property type="entry name" value="GOLGI APPARATUS MEMBRANE PROTEIN TVP38-RELATED"/>
    <property type="match status" value="1"/>
</dbReference>
<keyword evidence="10" id="KW-1185">Reference proteome</keyword>
<feature type="transmembrane region" description="Helical" evidence="7">
    <location>
        <begin position="168"/>
        <end position="187"/>
    </location>
</feature>
<organism evidence="9 10">
    <name type="scientific">Ellagibacter isourolithinifaciens</name>
    <dbReference type="NCBI Taxonomy" id="2137581"/>
    <lineage>
        <taxon>Bacteria</taxon>
        <taxon>Bacillati</taxon>
        <taxon>Actinomycetota</taxon>
        <taxon>Coriobacteriia</taxon>
        <taxon>Eggerthellales</taxon>
        <taxon>Eggerthellaceae</taxon>
        <taxon>Ellagibacter</taxon>
    </lineage>
</organism>